<comment type="caution">
    <text evidence="1">The sequence shown here is derived from an EMBL/GenBank/DDBJ whole genome shotgun (WGS) entry which is preliminary data.</text>
</comment>
<name>A0ACB7IEA9_MANES</name>
<evidence type="ECO:0000313" key="2">
    <source>
        <dbReference type="Proteomes" id="UP000091857"/>
    </source>
</evidence>
<accession>A0ACB7IEA9</accession>
<reference evidence="2" key="1">
    <citation type="journal article" date="2016" name="Nat. Biotechnol.">
        <title>Sequencing wild and cultivated cassava and related species reveals extensive interspecific hybridization and genetic diversity.</title>
        <authorList>
            <person name="Bredeson J.V."/>
            <person name="Lyons J.B."/>
            <person name="Prochnik S.E."/>
            <person name="Wu G.A."/>
            <person name="Ha C.M."/>
            <person name="Edsinger-Gonzales E."/>
            <person name="Grimwood J."/>
            <person name="Schmutz J."/>
            <person name="Rabbi I.Y."/>
            <person name="Egesi C."/>
            <person name="Nauluvula P."/>
            <person name="Lebot V."/>
            <person name="Ndunguru J."/>
            <person name="Mkamilo G."/>
            <person name="Bart R.S."/>
            <person name="Setter T.L."/>
            <person name="Gleadow R.M."/>
            <person name="Kulakow P."/>
            <person name="Ferguson M.E."/>
            <person name="Rounsley S."/>
            <person name="Rokhsar D.S."/>
        </authorList>
    </citation>
    <scope>NUCLEOTIDE SEQUENCE [LARGE SCALE GENOMIC DNA]</scope>
    <source>
        <strain evidence="2">cv. AM560-2</strain>
    </source>
</reference>
<sequence>MGRMTNVLVSTFLTGFLLLMPVEINGLPEPARSMCVSQINLANYACGRLAPSPASEVLNDHEHKHGHGHKHRHRHRHGKFAHETPAQSCCRWLDNVDNECVCDLLIHLPAFLSKPAHQITVVIGEICRVKFSCSGRVRP</sequence>
<protein>
    <submittedName>
        <fullName evidence="1">Uncharacterized protein</fullName>
    </submittedName>
</protein>
<keyword evidence="2" id="KW-1185">Reference proteome</keyword>
<dbReference type="EMBL" id="CM004387">
    <property type="protein sequence ID" value="KAG8663409.1"/>
    <property type="molecule type" value="Genomic_DNA"/>
</dbReference>
<proteinExistence type="predicted"/>
<evidence type="ECO:0000313" key="1">
    <source>
        <dbReference type="EMBL" id="KAG8663409.1"/>
    </source>
</evidence>
<dbReference type="Proteomes" id="UP000091857">
    <property type="component" value="Chromosome 1"/>
</dbReference>
<organism evidence="1 2">
    <name type="scientific">Manihot esculenta</name>
    <name type="common">Cassava</name>
    <name type="synonym">Jatropha manihot</name>
    <dbReference type="NCBI Taxonomy" id="3983"/>
    <lineage>
        <taxon>Eukaryota</taxon>
        <taxon>Viridiplantae</taxon>
        <taxon>Streptophyta</taxon>
        <taxon>Embryophyta</taxon>
        <taxon>Tracheophyta</taxon>
        <taxon>Spermatophyta</taxon>
        <taxon>Magnoliopsida</taxon>
        <taxon>eudicotyledons</taxon>
        <taxon>Gunneridae</taxon>
        <taxon>Pentapetalae</taxon>
        <taxon>rosids</taxon>
        <taxon>fabids</taxon>
        <taxon>Malpighiales</taxon>
        <taxon>Euphorbiaceae</taxon>
        <taxon>Crotonoideae</taxon>
        <taxon>Manihoteae</taxon>
        <taxon>Manihot</taxon>
    </lineage>
</organism>
<gene>
    <name evidence="1" type="ORF">MANES_01G209200v8</name>
</gene>